<dbReference type="AlphaFoldDB" id="A0A5M8P431"/>
<keyword evidence="1" id="KW-0472">Membrane</keyword>
<sequence>MNKKNSIFAPSSPKTNLHSMSCGSHFFGYFGANIYTDIRLSIHNGLPHSCCNLSLARCGAIAFLILFTLIFCYMPKTTKDASKANNSSRTSTSIGTKTELFKKFLIEKNAKNTAYGFILSSGLYSHFVDFCNNSQSSNPHTDCLAILFQKGGMV</sequence>
<gene>
    <name evidence="2" type="ORF">EZS26_000764</name>
</gene>
<keyword evidence="1" id="KW-0812">Transmembrane</keyword>
<reference evidence="2 3" key="1">
    <citation type="submission" date="2019-03" db="EMBL/GenBank/DDBJ databases">
        <title>Single cell metagenomics reveals metabolic interactions within the superorganism composed of flagellate Streblomastix strix and complex community of Bacteroidetes bacteria on its surface.</title>
        <authorList>
            <person name="Treitli S.C."/>
            <person name="Kolisko M."/>
            <person name="Husnik F."/>
            <person name="Keeling P."/>
            <person name="Hampl V."/>
        </authorList>
    </citation>
    <scope>NUCLEOTIDE SEQUENCE [LARGE SCALE GENOMIC DNA]</scope>
    <source>
        <strain evidence="2">St1</strain>
    </source>
</reference>
<organism evidence="2 3">
    <name type="scientific">Candidatus Ordinivivax streblomastigis</name>
    <dbReference type="NCBI Taxonomy" id="2540710"/>
    <lineage>
        <taxon>Bacteria</taxon>
        <taxon>Pseudomonadati</taxon>
        <taxon>Bacteroidota</taxon>
        <taxon>Bacteroidia</taxon>
        <taxon>Bacteroidales</taxon>
        <taxon>Candidatus Ordinivivax</taxon>
    </lineage>
</organism>
<protein>
    <submittedName>
        <fullName evidence="2">Uncharacterized protein</fullName>
    </submittedName>
</protein>
<evidence type="ECO:0000313" key="3">
    <source>
        <dbReference type="Proteomes" id="UP000324575"/>
    </source>
</evidence>
<accession>A0A5M8P431</accession>
<dbReference type="Proteomes" id="UP000324575">
    <property type="component" value="Unassembled WGS sequence"/>
</dbReference>
<name>A0A5M8P431_9BACT</name>
<proteinExistence type="predicted"/>
<dbReference type="EMBL" id="SNRX01000003">
    <property type="protein sequence ID" value="KAA6303161.1"/>
    <property type="molecule type" value="Genomic_DNA"/>
</dbReference>
<comment type="caution">
    <text evidence="2">The sequence shown here is derived from an EMBL/GenBank/DDBJ whole genome shotgun (WGS) entry which is preliminary data.</text>
</comment>
<feature type="transmembrane region" description="Helical" evidence="1">
    <location>
        <begin position="54"/>
        <end position="74"/>
    </location>
</feature>
<evidence type="ECO:0000313" key="2">
    <source>
        <dbReference type="EMBL" id="KAA6303161.1"/>
    </source>
</evidence>
<keyword evidence="1" id="KW-1133">Transmembrane helix</keyword>
<evidence type="ECO:0000256" key="1">
    <source>
        <dbReference type="SAM" id="Phobius"/>
    </source>
</evidence>